<name>A0A923HM63_9BURK</name>
<reference evidence="1" key="1">
    <citation type="submission" date="2020-08" db="EMBL/GenBank/DDBJ databases">
        <title>Novel species isolated from subtropical streams in China.</title>
        <authorList>
            <person name="Lu H."/>
        </authorList>
    </citation>
    <scope>NUCLEOTIDE SEQUENCE</scope>
    <source>
        <strain evidence="1">LX22W</strain>
    </source>
</reference>
<keyword evidence="2" id="KW-1185">Reference proteome</keyword>
<dbReference type="RefSeq" id="WP_186915911.1">
    <property type="nucleotide sequence ID" value="NZ_JACOFZ010000002.1"/>
</dbReference>
<accession>A0A923HM63</accession>
<comment type="caution">
    <text evidence="1">The sequence shown here is derived from an EMBL/GenBank/DDBJ whole genome shotgun (WGS) entry which is preliminary data.</text>
</comment>
<evidence type="ECO:0000313" key="2">
    <source>
        <dbReference type="Proteomes" id="UP000627446"/>
    </source>
</evidence>
<organism evidence="1 2">
    <name type="scientific">Undibacterium nitidum</name>
    <dbReference type="NCBI Taxonomy" id="2762298"/>
    <lineage>
        <taxon>Bacteria</taxon>
        <taxon>Pseudomonadati</taxon>
        <taxon>Pseudomonadota</taxon>
        <taxon>Betaproteobacteria</taxon>
        <taxon>Burkholderiales</taxon>
        <taxon>Oxalobacteraceae</taxon>
        <taxon>Undibacterium</taxon>
    </lineage>
</organism>
<dbReference type="Proteomes" id="UP000627446">
    <property type="component" value="Unassembled WGS sequence"/>
</dbReference>
<protein>
    <submittedName>
        <fullName evidence="1">Uncharacterized protein</fullName>
    </submittedName>
</protein>
<dbReference type="EMBL" id="JACOFZ010000002">
    <property type="protein sequence ID" value="MBC3881592.1"/>
    <property type="molecule type" value="Genomic_DNA"/>
</dbReference>
<proteinExistence type="predicted"/>
<sequence length="120" mass="14050">MQARWLDAERAKHAYDFALQFGHKNRYGLNESTVSEIERHLIESQSVAKAWLKSRMLESGTVQIIYGDEEVCVIEAKDFIEKWNDIFMAARDDAIVLHNLNRTVLFYCHEEEFEIGQRNA</sequence>
<dbReference type="AlphaFoldDB" id="A0A923HM63"/>
<evidence type="ECO:0000313" key="1">
    <source>
        <dbReference type="EMBL" id="MBC3881592.1"/>
    </source>
</evidence>
<gene>
    <name evidence="1" type="ORF">H8K36_09430</name>
</gene>